<organism evidence="9 10">
    <name type="scientific">Staurois parvus</name>
    <dbReference type="NCBI Taxonomy" id="386267"/>
    <lineage>
        <taxon>Eukaryota</taxon>
        <taxon>Metazoa</taxon>
        <taxon>Chordata</taxon>
        <taxon>Craniata</taxon>
        <taxon>Vertebrata</taxon>
        <taxon>Euteleostomi</taxon>
        <taxon>Amphibia</taxon>
        <taxon>Batrachia</taxon>
        <taxon>Anura</taxon>
        <taxon>Neobatrachia</taxon>
        <taxon>Ranoidea</taxon>
        <taxon>Ranidae</taxon>
        <taxon>Staurois</taxon>
    </lineage>
</organism>
<dbReference type="InterPro" id="IPR049337">
    <property type="entry name" value="TOR1A_C"/>
</dbReference>
<evidence type="ECO:0000313" key="9">
    <source>
        <dbReference type="EMBL" id="CAI9555796.1"/>
    </source>
</evidence>
<comment type="subcellular location">
    <subcellularLocation>
        <location evidence="1 6">Endoplasmic reticulum lumen</location>
    </subcellularLocation>
</comment>
<comment type="similarity">
    <text evidence="2 6">Belongs to the ClpA/ClpB family. Torsin subfamily.</text>
</comment>
<evidence type="ECO:0000256" key="7">
    <source>
        <dbReference type="SAM" id="SignalP"/>
    </source>
</evidence>
<feature type="signal peptide" evidence="7">
    <location>
        <begin position="1"/>
        <end position="28"/>
    </location>
</feature>
<dbReference type="InterPro" id="IPR001270">
    <property type="entry name" value="ClpA/B"/>
</dbReference>
<sequence>MAGARRSLLGSWLCLGVLLGPLLSAVLALEPITTAVAIAAVSALTGYLSYPRFYCGRLVECCEENAYNSTAFQEDLGNKLFGQHLAHDVIFRAITGFMNNENPKKPLALSLHGWTGTGKNFVSKLIAENIQEKGMNSKYVHLFVSTMHFPHNNLIHLYKDQIQSWIRGNVSSCPRSIFIFDEMDKLHQGLIDTIKPFLDYYEQIDGVSYRKAIFIFLSNAGGDVINKVVLESGKRREDLELQDLEPVLSVQLFNNKDSGFWHSSLIDKNLIDFYVPFLPLEHRHVKQCVMAELRHRGKMPNEELASRLANEMTYFPKNTRMFF</sequence>
<dbReference type="InterPro" id="IPR027417">
    <property type="entry name" value="P-loop_NTPase"/>
</dbReference>
<dbReference type="SUPFAM" id="SSF52540">
    <property type="entry name" value="P-loop containing nucleoside triphosphate hydrolases"/>
    <property type="match status" value="1"/>
</dbReference>
<gene>
    <name evidence="9" type="ORF">SPARVUS_LOCUS4455587</name>
</gene>
<proteinExistence type="inferred from homology"/>
<keyword evidence="10" id="KW-1185">Reference proteome</keyword>
<dbReference type="PANTHER" id="PTHR10760:SF14">
    <property type="entry name" value="TORSIN-1B"/>
    <property type="match status" value="1"/>
</dbReference>
<dbReference type="InterPro" id="IPR010448">
    <property type="entry name" value="Torsin"/>
</dbReference>
<dbReference type="InterPro" id="IPR017378">
    <property type="entry name" value="Torsin_1/2"/>
</dbReference>
<name>A0ABN9C926_9NEOB</name>
<reference evidence="9" key="1">
    <citation type="submission" date="2023-05" db="EMBL/GenBank/DDBJ databases">
        <authorList>
            <person name="Stuckert A."/>
        </authorList>
    </citation>
    <scope>NUCLEOTIDE SEQUENCE</scope>
</reference>
<evidence type="ECO:0000256" key="3">
    <source>
        <dbReference type="ARBA" id="ARBA00022729"/>
    </source>
</evidence>
<evidence type="ECO:0000256" key="6">
    <source>
        <dbReference type="PIRNR" id="PIRNR038079"/>
    </source>
</evidence>
<evidence type="ECO:0000256" key="2">
    <source>
        <dbReference type="ARBA" id="ARBA00006235"/>
    </source>
</evidence>
<evidence type="ECO:0000313" key="10">
    <source>
        <dbReference type="Proteomes" id="UP001162483"/>
    </source>
</evidence>
<evidence type="ECO:0000256" key="5">
    <source>
        <dbReference type="ARBA" id="ARBA00023180"/>
    </source>
</evidence>
<dbReference type="PANTHER" id="PTHR10760">
    <property type="entry name" value="TORSIN"/>
    <property type="match status" value="1"/>
</dbReference>
<feature type="chain" id="PRO_5045510336" description="Torsin" evidence="7">
    <location>
        <begin position="29"/>
        <end position="323"/>
    </location>
</feature>
<dbReference type="Pfam" id="PF21376">
    <property type="entry name" value="TOR1A_C"/>
    <property type="match status" value="1"/>
</dbReference>
<dbReference type="Proteomes" id="UP001162483">
    <property type="component" value="Unassembled WGS sequence"/>
</dbReference>
<keyword evidence="5" id="KW-0325">Glycoprotein</keyword>
<protein>
    <recommendedName>
        <fullName evidence="6">Torsin</fullName>
    </recommendedName>
</protein>
<keyword evidence="4 6" id="KW-0256">Endoplasmic reticulum</keyword>
<dbReference type="PRINTS" id="PR00300">
    <property type="entry name" value="CLPPROTEASEA"/>
</dbReference>
<evidence type="ECO:0000256" key="4">
    <source>
        <dbReference type="ARBA" id="ARBA00022824"/>
    </source>
</evidence>
<dbReference type="EMBL" id="CATNWA010008279">
    <property type="protein sequence ID" value="CAI9555796.1"/>
    <property type="molecule type" value="Genomic_DNA"/>
</dbReference>
<dbReference type="Gene3D" id="3.40.50.300">
    <property type="entry name" value="P-loop containing nucleotide triphosphate hydrolases"/>
    <property type="match status" value="1"/>
</dbReference>
<feature type="domain" description="Torsin-1A C-terminal" evidence="8">
    <location>
        <begin position="280"/>
        <end position="322"/>
    </location>
</feature>
<dbReference type="PIRSF" id="PIRSF038079">
    <property type="entry name" value="Torsin_2A"/>
    <property type="match status" value="1"/>
</dbReference>
<comment type="caution">
    <text evidence="9">The sequence shown here is derived from an EMBL/GenBank/DDBJ whole genome shotgun (WGS) entry which is preliminary data.</text>
</comment>
<evidence type="ECO:0000256" key="1">
    <source>
        <dbReference type="ARBA" id="ARBA00004319"/>
    </source>
</evidence>
<keyword evidence="3 7" id="KW-0732">Signal</keyword>
<dbReference type="Pfam" id="PF06309">
    <property type="entry name" value="Torsin"/>
    <property type="match status" value="1"/>
</dbReference>
<evidence type="ECO:0000259" key="8">
    <source>
        <dbReference type="Pfam" id="PF21376"/>
    </source>
</evidence>
<accession>A0ABN9C926</accession>